<dbReference type="InterPro" id="IPR000792">
    <property type="entry name" value="Tscrpt_reg_LuxR_C"/>
</dbReference>
<evidence type="ECO:0000259" key="6">
    <source>
        <dbReference type="PROSITE" id="PS50043"/>
    </source>
</evidence>
<evidence type="ECO:0000256" key="4">
    <source>
        <dbReference type="ARBA" id="ARBA00023163"/>
    </source>
</evidence>
<evidence type="ECO:0000256" key="2">
    <source>
        <dbReference type="ARBA" id="ARBA00023015"/>
    </source>
</evidence>
<dbReference type="SMART" id="SM00448">
    <property type="entry name" value="REC"/>
    <property type="match status" value="1"/>
</dbReference>
<evidence type="ECO:0000313" key="8">
    <source>
        <dbReference type="EMBL" id="ODP26306.1"/>
    </source>
</evidence>
<dbReference type="InterPro" id="IPR016032">
    <property type="entry name" value="Sig_transdc_resp-reg_C-effctor"/>
</dbReference>
<proteinExistence type="predicted"/>
<dbReference type="Pfam" id="PF00072">
    <property type="entry name" value="Response_reg"/>
    <property type="match status" value="1"/>
</dbReference>
<dbReference type="Pfam" id="PF00196">
    <property type="entry name" value="GerE"/>
    <property type="match status" value="1"/>
</dbReference>
<dbReference type="CDD" id="cd06170">
    <property type="entry name" value="LuxR_C_like"/>
    <property type="match status" value="1"/>
</dbReference>
<gene>
    <name evidence="8" type="ORF">PTI45_04146</name>
</gene>
<comment type="caution">
    <text evidence="8">The sequence shown here is derived from an EMBL/GenBank/DDBJ whole genome shotgun (WGS) entry which is preliminary data.</text>
</comment>
<evidence type="ECO:0000256" key="3">
    <source>
        <dbReference type="ARBA" id="ARBA00023125"/>
    </source>
</evidence>
<dbReference type="InterPro" id="IPR011006">
    <property type="entry name" value="CheY-like_superfamily"/>
</dbReference>
<feature type="domain" description="Response regulatory" evidence="7">
    <location>
        <begin position="8"/>
        <end position="124"/>
    </location>
</feature>
<dbReference type="PATRIC" id="fig|1886670.3.peg.4176"/>
<dbReference type="PANTHER" id="PTHR43214">
    <property type="entry name" value="TWO-COMPONENT RESPONSE REGULATOR"/>
    <property type="match status" value="1"/>
</dbReference>
<reference evidence="8 9" key="1">
    <citation type="submission" date="2016-08" db="EMBL/GenBank/DDBJ databases">
        <title>Genome sequencing of Paenibacillus sp. TI45-13ar, isolated from Korean traditional nuruk.</title>
        <authorList>
            <person name="Kim S.-J."/>
        </authorList>
    </citation>
    <scope>NUCLEOTIDE SEQUENCE [LARGE SCALE GENOMIC DNA]</scope>
    <source>
        <strain evidence="8 9">TI45-13ar</strain>
    </source>
</reference>
<dbReference type="GO" id="GO:0006355">
    <property type="term" value="P:regulation of DNA-templated transcription"/>
    <property type="evidence" value="ECO:0007669"/>
    <property type="project" value="InterPro"/>
</dbReference>
<dbReference type="Gene3D" id="3.40.50.2300">
    <property type="match status" value="1"/>
</dbReference>
<dbReference type="InterPro" id="IPR039420">
    <property type="entry name" value="WalR-like"/>
</dbReference>
<dbReference type="InterPro" id="IPR001789">
    <property type="entry name" value="Sig_transdc_resp-reg_receiver"/>
</dbReference>
<dbReference type="GO" id="GO:0000160">
    <property type="term" value="P:phosphorelay signal transduction system"/>
    <property type="evidence" value="ECO:0007669"/>
    <property type="project" value="InterPro"/>
</dbReference>
<keyword evidence="3" id="KW-0238">DNA-binding</keyword>
<dbReference type="InterPro" id="IPR058245">
    <property type="entry name" value="NreC/VraR/RcsB-like_REC"/>
</dbReference>
<dbReference type="PROSITE" id="PS00622">
    <property type="entry name" value="HTH_LUXR_1"/>
    <property type="match status" value="1"/>
</dbReference>
<dbReference type="SMART" id="SM00421">
    <property type="entry name" value="HTH_LUXR"/>
    <property type="match status" value="1"/>
</dbReference>
<accession>A0A1E3KXT8</accession>
<dbReference type="STRING" id="1886670.PTI45_04146"/>
<name>A0A1E3KXT8_9BACL</name>
<protein>
    <submittedName>
        <fullName evidence="8">Chemotaxis response regulator protein-glutamate methylesterase of group 1 operon</fullName>
    </submittedName>
</protein>
<evidence type="ECO:0000256" key="1">
    <source>
        <dbReference type="ARBA" id="ARBA00022553"/>
    </source>
</evidence>
<keyword evidence="9" id="KW-1185">Reference proteome</keyword>
<feature type="modified residue" description="4-aspartylphosphate" evidence="5">
    <location>
        <position position="59"/>
    </location>
</feature>
<organism evidence="8 9">
    <name type="scientific">Paenibacillus nuruki</name>
    <dbReference type="NCBI Taxonomy" id="1886670"/>
    <lineage>
        <taxon>Bacteria</taxon>
        <taxon>Bacillati</taxon>
        <taxon>Bacillota</taxon>
        <taxon>Bacilli</taxon>
        <taxon>Bacillales</taxon>
        <taxon>Paenibacillaceae</taxon>
        <taxon>Paenibacillus</taxon>
    </lineage>
</organism>
<keyword evidence="4" id="KW-0804">Transcription</keyword>
<evidence type="ECO:0000259" key="7">
    <source>
        <dbReference type="PROSITE" id="PS50110"/>
    </source>
</evidence>
<dbReference type="AlphaFoldDB" id="A0A1E3KXT8"/>
<sequence length="224" mass="24741">MSDPSQIRIVLADDQPIVRQGLQYIINAQPDMECVGEASNGNQALEVTLAQQPDMVLMDIQMPECSGLEATEQILRVLPDMKIVLLTTFDVQDYIKEGIRAGATGFLLKDADTQELLAGIRAVYKGEALYKTPLASKALAEALKKAEPSQPPHPTTYEMIEPLTDQELIVLQQMAYGKRNSEIALALHISHGTVKTHAHRIFQKLDVEDRTQAVVLAIRQGLVQ</sequence>
<evidence type="ECO:0000313" key="9">
    <source>
        <dbReference type="Proteomes" id="UP000094578"/>
    </source>
</evidence>
<evidence type="ECO:0000256" key="5">
    <source>
        <dbReference type="PROSITE-ProRule" id="PRU00169"/>
    </source>
</evidence>
<dbReference type="PRINTS" id="PR00038">
    <property type="entry name" value="HTHLUXR"/>
</dbReference>
<keyword evidence="1 5" id="KW-0597">Phosphoprotein</keyword>
<dbReference type="CDD" id="cd17535">
    <property type="entry name" value="REC_NarL-like"/>
    <property type="match status" value="1"/>
</dbReference>
<feature type="domain" description="HTH luxR-type" evidence="6">
    <location>
        <begin position="156"/>
        <end position="221"/>
    </location>
</feature>
<keyword evidence="2" id="KW-0805">Transcription regulation</keyword>
<dbReference type="Proteomes" id="UP000094578">
    <property type="component" value="Unassembled WGS sequence"/>
</dbReference>
<dbReference type="PANTHER" id="PTHR43214:SF24">
    <property type="entry name" value="TRANSCRIPTIONAL REGULATORY PROTEIN NARL-RELATED"/>
    <property type="match status" value="1"/>
</dbReference>
<dbReference type="SUPFAM" id="SSF46894">
    <property type="entry name" value="C-terminal effector domain of the bipartite response regulators"/>
    <property type="match status" value="1"/>
</dbReference>
<dbReference type="GO" id="GO:0003677">
    <property type="term" value="F:DNA binding"/>
    <property type="evidence" value="ECO:0007669"/>
    <property type="project" value="UniProtKB-KW"/>
</dbReference>
<dbReference type="SUPFAM" id="SSF52172">
    <property type="entry name" value="CheY-like"/>
    <property type="match status" value="1"/>
</dbReference>
<dbReference type="RefSeq" id="WP_069329470.1">
    <property type="nucleotide sequence ID" value="NZ_MDER01000086.1"/>
</dbReference>
<dbReference type="PROSITE" id="PS50110">
    <property type="entry name" value="RESPONSE_REGULATORY"/>
    <property type="match status" value="1"/>
</dbReference>
<dbReference type="EMBL" id="MDER01000086">
    <property type="protein sequence ID" value="ODP26306.1"/>
    <property type="molecule type" value="Genomic_DNA"/>
</dbReference>
<dbReference type="PROSITE" id="PS50043">
    <property type="entry name" value="HTH_LUXR_2"/>
    <property type="match status" value="1"/>
</dbReference>